<accession>A0A0P1GD23</accession>
<evidence type="ECO:0000256" key="1">
    <source>
        <dbReference type="ARBA" id="ARBA00004651"/>
    </source>
</evidence>
<dbReference type="SUPFAM" id="SSF161098">
    <property type="entry name" value="MetI-like"/>
    <property type="match status" value="1"/>
</dbReference>
<evidence type="ECO:0000313" key="10">
    <source>
        <dbReference type="Proteomes" id="UP000052022"/>
    </source>
</evidence>
<feature type="transmembrane region" description="Helical" evidence="7">
    <location>
        <begin position="399"/>
        <end position="418"/>
    </location>
</feature>
<name>A0A0P1GD23_9RHOB</name>
<evidence type="ECO:0000256" key="6">
    <source>
        <dbReference type="ARBA" id="ARBA00023136"/>
    </source>
</evidence>
<dbReference type="InterPro" id="IPR000515">
    <property type="entry name" value="MetI-like"/>
</dbReference>
<dbReference type="GO" id="GO:0005275">
    <property type="term" value="F:amine transmembrane transporter activity"/>
    <property type="evidence" value="ECO:0007669"/>
    <property type="project" value="TreeGrafter"/>
</dbReference>
<dbReference type="PANTHER" id="PTHR47737">
    <property type="entry name" value="GLYCINE BETAINE/PROLINE BETAINE TRANSPORT SYSTEM PERMEASE PROTEIN PROW"/>
    <property type="match status" value="1"/>
</dbReference>
<dbReference type="Proteomes" id="UP000052022">
    <property type="component" value="Unassembled WGS sequence"/>
</dbReference>
<sequence>MSAVQPSSGAERRDVTERDVSVETFVGTGETYYAPVFEKFQKGELPQWHQNLLALIAPWFWGAYRGQWLLFWLSVALDLLALVCLMQVFKYTPLLEIAQQDAASNQTLIARYSNWITQFGWAALLLFIGGRLWLGSRANRWYFNQYSKWRINSSVAHAVSWPRVVTGAVIMAIVMPLTTYRATQVRTDERACFNQMRSGEVTRTLMASYGALNAGALLGDMQAKNSDLLARMEALATKESLTSDEKSERAALRKESRSLGRDIKQVEANVALTGQAKFDCFFVDDFPTLVRLDPPEDVTYRRVPDEAAIAAGNEGATMLVRQVKDAVEGRRVNVFTYSAESIDMSINYLRAQFAGAFDAMTAALRQSLIKVEVAFMQTPWAVVAFLFIVLSWKFAGRGTTIFVASSLGFLALFELWQVAMQTMALVVVSTGVCIFIGLPIGIWMAKNKVARWITEPILDIMQTIPSLSYLVPAVAFFGISQPPAVLATVIFAMPPMIKLTALGILQVPESTKEAALAFGASDRQLLTKVELPMAVPSIMAGLNQTIMLALSMATISAFIGAEGLGAIVTASLGDAQAGKGLLAGIAIALVAMMIDRILKGIRNSFSLI</sequence>
<feature type="transmembrane region" description="Helical" evidence="7">
    <location>
        <begin position="546"/>
        <end position="568"/>
    </location>
</feature>
<dbReference type="PANTHER" id="PTHR47737:SF1">
    <property type="entry name" value="GLYCINE BETAINE_PROLINE BETAINE TRANSPORT SYSTEM PERMEASE PROTEIN PROW"/>
    <property type="match status" value="1"/>
</dbReference>
<feature type="transmembrane region" description="Helical" evidence="7">
    <location>
        <begin position="580"/>
        <end position="598"/>
    </location>
</feature>
<protein>
    <submittedName>
        <fullName evidence="9">Glycine betaine transport system permease protein OpuAB</fullName>
    </submittedName>
</protein>
<keyword evidence="2 7" id="KW-0813">Transport</keyword>
<comment type="similarity">
    <text evidence="7">Belongs to the binding-protein-dependent transport system permease family.</text>
</comment>
<organism evidence="9 10">
    <name type="scientific">Tritonibacter multivorans</name>
    <dbReference type="NCBI Taxonomy" id="928856"/>
    <lineage>
        <taxon>Bacteria</taxon>
        <taxon>Pseudomonadati</taxon>
        <taxon>Pseudomonadota</taxon>
        <taxon>Alphaproteobacteria</taxon>
        <taxon>Rhodobacterales</taxon>
        <taxon>Paracoccaceae</taxon>
        <taxon>Tritonibacter</taxon>
    </lineage>
</organism>
<dbReference type="Gene3D" id="1.10.3720.10">
    <property type="entry name" value="MetI-like"/>
    <property type="match status" value="1"/>
</dbReference>
<dbReference type="PROSITE" id="PS50928">
    <property type="entry name" value="ABC_TM1"/>
    <property type="match status" value="1"/>
</dbReference>
<gene>
    <name evidence="9" type="primary">opuAB_2</name>
    <name evidence="9" type="ORF">TRM7557_02296</name>
</gene>
<proteinExistence type="inferred from homology"/>
<dbReference type="RefSeq" id="WP_058290339.1">
    <property type="nucleotide sequence ID" value="NZ_CYSD01000037.1"/>
</dbReference>
<feature type="transmembrane region" description="Helical" evidence="7">
    <location>
        <begin position="69"/>
        <end position="89"/>
    </location>
</feature>
<dbReference type="GO" id="GO:0015226">
    <property type="term" value="F:carnitine transmembrane transporter activity"/>
    <property type="evidence" value="ECO:0007669"/>
    <property type="project" value="TreeGrafter"/>
</dbReference>
<comment type="subcellular location">
    <subcellularLocation>
        <location evidence="1 7">Cell membrane</location>
        <topology evidence="1 7">Multi-pass membrane protein</topology>
    </subcellularLocation>
</comment>
<dbReference type="OrthoDB" id="9815258at2"/>
<keyword evidence="3" id="KW-1003">Cell membrane</keyword>
<feature type="transmembrane region" description="Helical" evidence="7">
    <location>
        <begin position="424"/>
        <end position="445"/>
    </location>
</feature>
<evidence type="ECO:0000259" key="8">
    <source>
        <dbReference type="PROSITE" id="PS50928"/>
    </source>
</evidence>
<dbReference type="GO" id="GO:0031460">
    <property type="term" value="P:glycine betaine transport"/>
    <property type="evidence" value="ECO:0007669"/>
    <property type="project" value="TreeGrafter"/>
</dbReference>
<keyword evidence="4 7" id="KW-0812">Transmembrane</keyword>
<feature type="transmembrane region" description="Helical" evidence="7">
    <location>
        <begin position="374"/>
        <end position="392"/>
    </location>
</feature>
<dbReference type="GO" id="GO:0015871">
    <property type="term" value="P:choline transport"/>
    <property type="evidence" value="ECO:0007669"/>
    <property type="project" value="TreeGrafter"/>
</dbReference>
<evidence type="ECO:0000313" key="9">
    <source>
        <dbReference type="EMBL" id="CUH79239.1"/>
    </source>
</evidence>
<dbReference type="CDD" id="cd06261">
    <property type="entry name" value="TM_PBP2"/>
    <property type="match status" value="1"/>
</dbReference>
<dbReference type="EMBL" id="CYSD01000037">
    <property type="protein sequence ID" value="CUH79239.1"/>
    <property type="molecule type" value="Genomic_DNA"/>
</dbReference>
<evidence type="ECO:0000256" key="3">
    <source>
        <dbReference type="ARBA" id="ARBA00022475"/>
    </source>
</evidence>
<evidence type="ECO:0000256" key="4">
    <source>
        <dbReference type="ARBA" id="ARBA00022692"/>
    </source>
</evidence>
<keyword evidence="6 7" id="KW-0472">Membrane</keyword>
<evidence type="ECO:0000256" key="2">
    <source>
        <dbReference type="ARBA" id="ARBA00022448"/>
    </source>
</evidence>
<dbReference type="InterPro" id="IPR035906">
    <property type="entry name" value="MetI-like_sf"/>
</dbReference>
<dbReference type="STRING" id="928856.SAMN04488049_101422"/>
<reference evidence="9 10" key="1">
    <citation type="submission" date="2015-09" db="EMBL/GenBank/DDBJ databases">
        <authorList>
            <consortium name="Swine Surveillance"/>
        </authorList>
    </citation>
    <scope>NUCLEOTIDE SEQUENCE [LARGE SCALE GENOMIC DNA]</scope>
    <source>
        <strain evidence="9 10">CECT 7557</strain>
    </source>
</reference>
<feature type="transmembrane region" description="Helical" evidence="7">
    <location>
        <begin position="155"/>
        <end position="177"/>
    </location>
</feature>
<dbReference type="FunFam" id="1.10.3720.10:FF:000001">
    <property type="entry name" value="Glycine betaine ABC transporter, permease"/>
    <property type="match status" value="1"/>
</dbReference>
<keyword evidence="5 7" id="KW-1133">Transmembrane helix</keyword>
<evidence type="ECO:0000256" key="7">
    <source>
        <dbReference type="RuleBase" id="RU363032"/>
    </source>
</evidence>
<feature type="domain" description="ABC transmembrane type-1" evidence="8">
    <location>
        <begin position="419"/>
        <end position="598"/>
    </location>
</feature>
<dbReference type="GO" id="GO:0043190">
    <property type="term" value="C:ATP-binding cassette (ABC) transporter complex"/>
    <property type="evidence" value="ECO:0007669"/>
    <property type="project" value="TreeGrafter"/>
</dbReference>
<dbReference type="Pfam" id="PF00528">
    <property type="entry name" value="BPD_transp_1"/>
    <property type="match status" value="1"/>
</dbReference>
<evidence type="ECO:0000256" key="5">
    <source>
        <dbReference type="ARBA" id="ARBA00022989"/>
    </source>
</evidence>
<feature type="transmembrane region" description="Helical" evidence="7">
    <location>
        <begin position="115"/>
        <end position="134"/>
    </location>
</feature>
<dbReference type="AlphaFoldDB" id="A0A0P1GD23"/>
<keyword evidence="10" id="KW-1185">Reference proteome</keyword>